<dbReference type="InterPro" id="IPR016167">
    <property type="entry name" value="FAD-bd_PCMH_sub1"/>
</dbReference>
<gene>
    <name evidence="6" type="ORF">RDB_LOCUS181081</name>
</gene>
<dbReference type="PROSITE" id="PS51387">
    <property type="entry name" value="FAD_PCMH"/>
    <property type="match status" value="1"/>
</dbReference>
<proteinExistence type="inferred from homology"/>
<dbReference type="GO" id="GO:0071949">
    <property type="term" value="F:FAD binding"/>
    <property type="evidence" value="ECO:0007669"/>
    <property type="project" value="InterPro"/>
</dbReference>
<evidence type="ECO:0000256" key="2">
    <source>
        <dbReference type="ARBA" id="ARBA00022630"/>
    </source>
</evidence>
<dbReference type="GO" id="GO:0016491">
    <property type="term" value="F:oxidoreductase activity"/>
    <property type="evidence" value="ECO:0007669"/>
    <property type="project" value="UniProtKB-KW"/>
</dbReference>
<accession>A0A8H3GYB2</accession>
<evidence type="ECO:0000256" key="4">
    <source>
        <dbReference type="ARBA" id="ARBA00023002"/>
    </source>
</evidence>
<dbReference type="Gene3D" id="3.30.465.10">
    <property type="match status" value="1"/>
</dbReference>
<comment type="similarity">
    <text evidence="1">Belongs to the oxygen-dependent FAD-linked oxidoreductase family.</text>
</comment>
<dbReference type="InterPro" id="IPR036318">
    <property type="entry name" value="FAD-bd_PCMH-like_sf"/>
</dbReference>
<dbReference type="InterPro" id="IPR006094">
    <property type="entry name" value="Oxid_FAD_bind_N"/>
</dbReference>
<dbReference type="AlphaFoldDB" id="A0A8H3GYB2"/>
<dbReference type="Proteomes" id="UP000663841">
    <property type="component" value="Unassembled WGS sequence"/>
</dbReference>
<evidence type="ECO:0000313" key="6">
    <source>
        <dbReference type="EMBL" id="CAE6472538.1"/>
    </source>
</evidence>
<dbReference type="SUPFAM" id="SSF55103">
    <property type="entry name" value="FAD-linked oxidases, C-terminal domain"/>
    <property type="match status" value="1"/>
</dbReference>
<dbReference type="InterPro" id="IPR016164">
    <property type="entry name" value="FAD-linked_Oxase-like_C"/>
</dbReference>
<dbReference type="InterPro" id="IPR016169">
    <property type="entry name" value="FAD-bd_PCMH_sub2"/>
</dbReference>
<organism evidence="6 7">
    <name type="scientific">Rhizoctonia solani</name>
    <dbReference type="NCBI Taxonomy" id="456999"/>
    <lineage>
        <taxon>Eukaryota</taxon>
        <taxon>Fungi</taxon>
        <taxon>Dikarya</taxon>
        <taxon>Basidiomycota</taxon>
        <taxon>Agaricomycotina</taxon>
        <taxon>Agaricomycetes</taxon>
        <taxon>Cantharellales</taxon>
        <taxon>Ceratobasidiaceae</taxon>
        <taxon>Rhizoctonia</taxon>
    </lineage>
</organism>
<evidence type="ECO:0000313" key="7">
    <source>
        <dbReference type="Proteomes" id="UP000663841"/>
    </source>
</evidence>
<keyword evidence="4" id="KW-0560">Oxidoreductase</keyword>
<protein>
    <recommendedName>
        <fullName evidence="5">FAD-binding PCMH-type domain-containing protein</fullName>
    </recommendedName>
</protein>
<evidence type="ECO:0000256" key="1">
    <source>
        <dbReference type="ARBA" id="ARBA00005466"/>
    </source>
</evidence>
<dbReference type="PANTHER" id="PTHR42973">
    <property type="entry name" value="BINDING OXIDOREDUCTASE, PUTATIVE (AFU_ORTHOLOGUE AFUA_1G17690)-RELATED"/>
    <property type="match status" value="1"/>
</dbReference>
<dbReference type="PANTHER" id="PTHR42973:SF13">
    <property type="entry name" value="FAD-BINDING PCMH-TYPE DOMAIN-CONTAINING PROTEIN"/>
    <property type="match status" value="1"/>
</dbReference>
<dbReference type="InterPro" id="IPR016166">
    <property type="entry name" value="FAD-bd_PCMH"/>
</dbReference>
<dbReference type="Pfam" id="PF01565">
    <property type="entry name" value="FAD_binding_4"/>
    <property type="match status" value="1"/>
</dbReference>
<reference evidence="6" key="1">
    <citation type="submission" date="2021-01" db="EMBL/GenBank/DDBJ databases">
        <authorList>
            <person name="Kaushik A."/>
        </authorList>
    </citation>
    <scope>NUCLEOTIDE SEQUENCE</scope>
    <source>
        <strain evidence="6">AG3-T5</strain>
    </source>
</reference>
<dbReference type="SUPFAM" id="SSF56176">
    <property type="entry name" value="FAD-binding/transporter-associated domain-like"/>
    <property type="match status" value="1"/>
</dbReference>
<comment type="caution">
    <text evidence="6">The sequence shown here is derived from an EMBL/GenBank/DDBJ whole genome shotgun (WGS) entry which is preliminary data.</text>
</comment>
<dbReference type="Gene3D" id="3.30.43.10">
    <property type="entry name" value="Uridine Diphospho-n-acetylenolpyruvylglucosamine Reductase, domain 2"/>
    <property type="match status" value="1"/>
</dbReference>
<dbReference type="Gene3D" id="3.40.462.20">
    <property type="match status" value="1"/>
</dbReference>
<feature type="domain" description="FAD-binding PCMH-type" evidence="5">
    <location>
        <begin position="84"/>
        <end position="255"/>
    </location>
</feature>
<keyword evidence="3" id="KW-0274">FAD</keyword>
<dbReference type="EMBL" id="CAJMWW010000502">
    <property type="protein sequence ID" value="CAE6472538.1"/>
    <property type="molecule type" value="Genomic_DNA"/>
</dbReference>
<sequence>MAREPSSLGFKSLDFCSVSNNFNLLTVMSRSLRLSVILLFTAGVYGTSDTCCDRLTNALSGDKVFKPSNTNYAVENQKYWSSTAILSPACVFVPESSADVSTAIKLFTKHNCQFAVRGGGHTTNPGWAGTNSGILVSLSKLTTVQVSQDTQSVVVGAGNRWGDVYAQTGKHNVTVAGGRISQVGVSGFLLGGGLSFLMHKEGFAANNVLSYEVVLANGKVTTVTAKSNSDLFKALKGGTGNFGIVTSFTLQTFPVNNIYAGYLYYTPDQYDNLFPLMEAYARQGPESDPKTHMISVFLCNPSQNLDMATFYTAYSEPVTSPPAAIKSFFELPTTQNTVQVKTVKQATDELEVGFDDGLRYNMQDYSIRADAGLFKQIFDIWHSTTVGLNGTIPGWNSGIIYQPISNSMIRASAQKGGNVLGLEPSEDPLMVVSYQFTWERPEDDERVYAAINQLVTRSTETAKSQNRLERYMYLNYAGSEQKVIESYGPAQVDYLRKVRAKYDPDRVFEKLSRGGFKIPA</sequence>
<name>A0A8H3GYB2_9AGAM</name>
<evidence type="ECO:0000259" key="5">
    <source>
        <dbReference type="PROSITE" id="PS51387"/>
    </source>
</evidence>
<evidence type="ECO:0000256" key="3">
    <source>
        <dbReference type="ARBA" id="ARBA00022827"/>
    </source>
</evidence>
<keyword evidence="2" id="KW-0285">Flavoprotein</keyword>
<dbReference type="InterPro" id="IPR050416">
    <property type="entry name" value="FAD-linked_Oxidoreductase"/>
</dbReference>